<feature type="region of interest" description="Disordered" evidence="6">
    <location>
        <begin position="234"/>
        <end position="301"/>
    </location>
</feature>
<feature type="compositionally biased region" description="Low complexity" evidence="6">
    <location>
        <begin position="274"/>
        <end position="299"/>
    </location>
</feature>
<evidence type="ECO:0000313" key="9">
    <source>
        <dbReference type="Proteomes" id="UP000789706"/>
    </source>
</evidence>
<dbReference type="Gene3D" id="3.30.420.10">
    <property type="entry name" value="Ribonuclease H-like superfamily/Ribonuclease H"/>
    <property type="match status" value="3"/>
</dbReference>
<feature type="zinc finger region" description="C3H1-type" evidence="5">
    <location>
        <begin position="200"/>
        <end position="228"/>
    </location>
</feature>
<dbReference type="PANTHER" id="PTHR15092">
    <property type="entry name" value="POLY A -SPECIFIC RIBONUCLEASE/TARGET OF EGR1, MEMBER 1"/>
    <property type="match status" value="1"/>
</dbReference>
<dbReference type="GO" id="GO:0017069">
    <property type="term" value="F:snRNA binding"/>
    <property type="evidence" value="ECO:0007669"/>
    <property type="project" value="TreeGrafter"/>
</dbReference>
<dbReference type="OrthoDB" id="414075at2759"/>
<comment type="caution">
    <text evidence="8">The sequence shown here is derived from an EMBL/GenBank/DDBJ whole genome shotgun (WGS) entry which is preliminary data.</text>
</comment>
<dbReference type="Pfam" id="PF04857">
    <property type="entry name" value="CAF1"/>
    <property type="match status" value="2"/>
</dbReference>
<feature type="domain" description="C3H1-type" evidence="7">
    <location>
        <begin position="200"/>
        <end position="228"/>
    </location>
</feature>
<evidence type="ECO:0000256" key="5">
    <source>
        <dbReference type="PROSITE-ProRule" id="PRU00723"/>
    </source>
</evidence>
<dbReference type="GO" id="GO:0034472">
    <property type="term" value="P:snRNA 3'-end processing"/>
    <property type="evidence" value="ECO:0007669"/>
    <property type="project" value="TreeGrafter"/>
</dbReference>
<dbReference type="AlphaFoldDB" id="A0A9N8VB80"/>
<organism evidence="8 9">
    <name type="scientific">Diversispora eburnea</name>
    <dbReference type="NCBI Taxonomy" id="1213867"/>
    <lineage>
        <taxon>Eukaryota</taxon>
        <taxon>Fungi</taxon>
        <taxon>Fungi incertae sedis</taxon>
        <taxon>Mucoromycota</taxon>
        <taxon>Glomeromycotina</taxon>
        <taxon>Glomeromycetes</taxon>
        <taxon>Diversisporales</taxon>
        <taxon>Diversisporaceae</taxon>
        <taxon>Diversispora</taxon>
    </lineage>
</organism>
<dbReference type="GO" id="GO:0000175">
    <property type="term" value="F:3'-5'-RNA exonuclease activity"/>
    <property type="evidence" value="ECO:0007669"/>
    <property type="project" value="TreeGrafter"/>
</dbReference>
<evidence type="ECO:0000256" key="1">
    <source>
        <dbReference type="ARBA" id="ARBA00008372"/>
    </source>
</evidence>
<comment type="similarity">
    <text evidence="1">Belongs to the CAF1 family.</text>
</comment>
<dbReference type="InterPro" id="IPR036397">
    <property type="entry name" value="RNaseH_sf"/>
</dbReference>
<keyword evidence="9" id="KW-1185">Reference proteome</keyword>
<name>A0A9N8VB80_9GLOM</name>
<dbReference type="InterPro" id="IPR051181">
    <property type="entry name" value="CAF1_poly(A)_ribonucleases"/>
</dbReference>
<evidence type="ECO:0000256" key="4">
    <source>
        <dbReference type="ARBA" id="ARBA00022833"/>
    </source>
</evidence>
<dbReference type="SUPFAM" id="SSF53098">
    <property type="entry name" value="Ribonuclease H-like"/>
    <property type="match status" value="1"/>
</dbReference>
<keyword evidence="3 5" id="KW-0863">Zinc-finger</keyword>
<proteinExistence type="inferred from homology"/>
<evidence type="ECO:0000256" key="2">
    <source>
        <dbReference type="ARBA" id="ARBA00022723"/>
    </source>
</evidence>
<protein>
    <submittedName>
        <fullName evidence="8">8267_t:CDS:1</fullName>
    </submittedName>
</protein>
<reference evidence="8" key="1">
    <citation type="submission" date="2021-06" db="EMBL/GenBank/DDBJ databases">
        <authorList>
            <person name="Kallberg Y."/>
            <person name="Tangrot J."/>
            <person name="Rosling A."/>
        </authorList>
    </citation>
    <scope>NUCLEOTIDE SEQUENCE</scope>
    <source>
        <strain evidence="8">AZ414A</strain>
    </source>
</reference>
<evidence type="ECO:0000259" key="7">
    <source>
        <dbReference type="PROSITE" id="PS50103"/>
    </source>
</evidence>
<keyword evidence="4 5" id="KW-0862">Zinc</keyword>
<evidence type="ECO:0000313" key="8">
    <source>
        <dbReference type="EMBL" id="CAG8444530.1"/>
    </source>
</evidence>
<dbReference type="GO" id="GO:0008270">
    <property type="term" value="F:zinc ion binding"/>
    <property type="evidence" value="ECO:0007669"/>
    <property type="project" value="UniProtKB-KW"/>
</dbReference>
<dbReference type="InterPro" id="IPR006941">
    <property type="entry name" value="RNase_CAF1"/>
</dbReference>
<feature type="compositionally biased region" description="Basic residues" evidence="6">
    <location>
        <begin position="238"/>
        <end position="258"/>
    </location>
</feature>
<dbReference type="InterPro" id="IPR000571">
    <property type="entry name" value="Znf_CCCH"/>
</dbReference>
<keyword evidence="2 5" id="KW-0479">Metal-binding</keyword>
<evidence type="ECO:0000256" key="6">
    <source>
        <dbReference type="SAM" id="MobiDB-lite"/>
    </source>
</evidence>
<sequence>MRPQPPDYNDITKDNLMPLQSKVTDALRRAYVNLCNVVKTHALVALGLTIYEDLSTVQNKSSESPEKQYKVDHTISPRSLQFLSDTGFDFNKQIRNGIPYIPGNDPVNLPQDLNTFTADLSEMFSAGIFDTKYVADYVSSENTSFLAYLFRKYEREQVDFKNSGDKNYLLLRIQEGNFDFTSLEPSKLILDPTPTSSKRPREDRYCDQYAQHGFCSKRMKCGFSHDLDLILDGQTKTSSKRKRKRGKAKKTPNKKSTKVHINERDTINNEIQEDSSNNQDNLNNSNNSNNQDNSNSDQNNHSEYATVALPPTLIPSTKPDQYDNYHSAHYDAYMTGFIFACQLLKYSNITVLNNYKNKLYLMGKNMPLLVQKSEFSNTSVAHRGKSK</sequence>
<dbReference type="InterPro" id="IPR012337">
    <property type="entry name" value="RNaseH-like_sf"/>
</dbReference>
<dbReference type="PROSITE" id="PS50103">
    <property type="entry name" value="ZF_C3H1"/>
    <property type="match status" value="1"/>
</dbReference>
<dbReference type="EMBL" id="CAJVPK010000081">
    <property type="protein sequence ID" value="CAG8444530.1"/>
    <property type="molecule type" value="Genomic_DNA"/>
</dbReference>
<dbReference type="SUPFAM" id="SSF90229">
    <property type="entry name" value="CCCH zinc finger"/>
    <property type="match status" value="1"/>
</dbReference>
<gene>
    <name evidence="8" type="ORF">DEBURN_LOCUS1698</name>
</gene>
<evidence type="ECO:0000256" key="3">
    <source>
        <dbReference type="ARBA" id="ARBA00022771"/>
    </source>
</evidence>
<dbReference type="GO" id="GO:0015030">
    <property type="term" value="C:Cajal body"/>
    <property type="evidence" value="ECO:0007669"/>
    <property type="project" value="TreeGrafter"/>
</dbReference>
<dbReference type="Proteomes" id="UP000789706">
    <property type="component" value="Unassembled WGS sequence"/>
</dbReference>
<dbReference type="InterPro" id="IPR036855">
    <property type="entry name" value="Znf_CCCH_sf"/>
</dbReference>
<dbReference type="PANTHER" id="PTHR15092:SF37">
    <property type="entry name" value="TARGET OF EGR1 PROTEIN 1"/>
    <property type="match status" value="1"/>
</dbReference>
<accession>A0A9N8VB80</accession>